<dbReference type="Pfam" id="PF05916">
    <property type="entry name" value="Sld5"/>
    <property type="match status" value="1"/>
</dbReference>
<dbReference type="GO" id="GO:0006261">
    <property type="term" value="P:DNA-templated DNA replication"/>
    <property type="evidence" value="ECO:0007669"/>
    <property type="project" value="InterPro"/>
</dbReference>
<comment type="subcellular location">
    <subcellularLocation>
        <location evidence="2">Chromosome</location>
    </subcellularLocation>
    <subcellularLocation>
        <location evidence="1 8">Nucleus</location>
    </subcellularLocation>
</comment>
<accession>A0A1I8QE45</accession>
<evidence type="ECO:0000256" key="2">
    <source>
        <dbReference type="ARBA" id="ARBA00004286"/>
    </source>
</evidence>
<dbReference type="SUPFAM" id="SSF158573">
    <property type="entry name" value="GINS helical bundle-like"/>
    <property type="match status" value="1"/>
</dbReference>
<feature type="domain" description="GINS subunit" evidence="10">
    <location>
        <begin position="73"/>
        <end position="152"/>
    </location>
</feature>
<dbReference type="OrthoDB" id="338231at2759"/>
<evidence type="ECO:0000256" key="1">
    <source>
        <dbReference type="ARBA" id="ARBA00004123"/>
    </source>
</evidence>
<dbReference type="InterPro" id="IPR038749">
    <property type="entry name" value="Sld5_GINS_A"/>
</dbReference>
<comment type="similarity">
    <text evidence="3 8">Belongs to the GINS4/SLD5 family.</text>
</comment>
<name>A0A1I8QE45_STOCA</name>
<dbReference type="PANTHER" id="PTHR21206">
    <property type="entry name" value="SLD5 PROTEIN"/>
    <property type="match status" value="1"/>
</dbReference>
<feature type="region of interest" description="Disordered" evidence="9">
    <location>
        <begin position="1"/>
        <end position="29"/>
    </location>
</feature>
<evidence type="ECO:0000256" key="7">
    <source>
        <dbReference type="ARBA" id="ARBA00023242"/>
    </source>
</evidence>
<proteinExistence type="inferred from homology"/>
<dbReference type="AlphaFoldDB" id="A0A1I8QE45"/>
<sequence>MSGEDDDYPAPSDPLHNNDDDDYEEDDDGEEITAQKVLEFLETAWTNEMCAPDILQHQSDMLELMMGQVAHMEENMKDLDKNDFRYIVHQMELERIRYIMASYLRCRLQKIETYTKHIINEEATRSAEEKRLSPEETKFAQEYHDNMEECFQHIALQYMPNTQRSETDQRIVRPNLMSHVFIKANVSVPAVVVGVDDEEVDLAAGSQHIIPYQLIADLVQKQQVQLI</sequence>
<keyword evidence="5" id="KW-0158">Chromosome</keyword>
<dbReference type="FunFam" id="3.40.5.60:FF:000001">
    <property type="entry name" value="DNA replication complex GINS protein SLD5"/>
    <property type="match status" value="1"/>
</dbReference>
<dbReference type="GO" id="GO:0000727">
    <property type="term" value="P:double-strand break repair via break-induced replication"/>
    <property type="evidence" value="ECO:0007669"/>
    <property type="project" value="TreeGrafter"/>
</dbReference>
<dbReference type="Gene3D" id="1.20.58.1030">
    <property type="match status" value="1"/>
</dbReference>
<evidence type="ECO:0000256" key="9">
    <source>
        <dbReference type="SAM" id="MobiDB-lite"/>
    </source>
</evidence>
<dbReference type="KEGG" id="scac:106081597"/>
<dbReference type="InterPro" id="IPR008591">
    <property type="entry name" value="GINS_Sld5"/>
</dbReference>
<dbReference type="FunFam" id="1.20.58.1030:FF:000002">
    <property type="entry name" value="DNA replication complex GINS protein SLD5"/>
    <property type="match status" value="1"/>
</dbReference>
<organism evidence="12 13">
    <name type="scientific">Stomoxys calcitrans</name>
    <name type="common">Stable fly</name>
    <name type="synonym">Conops calcitrans</name>
    <dbReference type="NCBI Taxonomy" id="35570"/>
    <lineage>
        <taxon>Eukaryota</taxon>
        <taxon>Metazoa</taxon>
        <taxon>Ecdysozoa</taxon>
        <taxon>Arthropoda</taxon>
        <taxon>Hexapoda</taxon>
        <taxon>Insecta</taxon>
        <taxon>Pterygota</taxon>
        <taxon>Neoptera</taxon>
        <taxon>Endopterygota</taxon>
        <taxon>Diptera</taxon>
        <taxon>Brachycera</taxon>
        <taxon>Muscomorpha</taxon>
        <taxon>Muscoidea</taxon>
        <taxon>Muscidae</taxon>
        <taxon>Stomoxys</taxon>
    </lineage>
</organism>
<dbReference type="STRING" id="35570.A0A1I8QE45"/>
<dbReference type="PANTHER" id="PTHR21206:SF0">
    <property type="entry name" value="DNA REPLICATION COMPLEX GINS PROTEIN SLD5"/>
    <property type="match status" value="1"/>
</dbReference>
<dbReference type="InterPro" id="IPR031633">
    <property type="entry name" value="SLD5_C"/>
</dbReference>
<comment type="function">
    <text evidence="8">The GINS complex plays an essential role in the initiation of DNA replication.</text>
</comment>
<dbReference type="InterPro" id="IPR021151">
    <property type="entry name" value="GINS_A"/>
</dbReference>
<reference evidence="12" key="1">
    <citation type="submission" date="2020-05" db="UniProtKB">
        <authorList>
            <consortium name="EnsemblMetazoa"/>
        </authorList>
    </citation>
    <scope>IDENTIFICATION</scope>
    <source>
        <strain evidence="12">USDA</strain>
    </source>
</reference>
<dbReference type="SUPFAM" id="SSF160059">
    <property type="entry name" value="PriA/YqbF domain"/>
    <property type="match status" value="1"/>
</dbReference>
<dbReference type="GO" id="GO:0000811">
    <property type="term" value="C:GINS complex"/>
    <property type="evidence" value="ECO:0007669"/>
    <property type="project" value="UniProtKB-UniRule"/>
</dbReference>
<dbReference type="Pfam" id="PF16922">
    <property type="entry name" value="SLD5_C"/>
    <property type="match status" value="1"/>
</dbReference>
<dbReference type="CDD" id="cd11711">
    <property type="entry name" value="GINS_A_Sld5"/>
    <property type="match status" value="1"/>
</dbReference>
<dbReference type="CDD" id="cd21692">
    <property type="entry name" value="GINS_B_Sld5"/>
    <property type="match status" value="1"/>
</dbReference>
<evidence type="ECO:0000256" key="5">
    <source>
        <dbReference type="ARBA" id="ARBA00022454"/>
    </source>
</evidence>
<feature type="domain" description="DNA replication complex GINS protein SLD5 C-terminal" evidence="11">
    <location>
        <begin position="174"/>
        <end position="227"/>
    </location>
</feature>
<feature type="compositionally biased region" description="Acidic residues" evidence="9">
    <location>
        <begin position="19"/>
        <end position="29"/>
    </location>
</feature>
<evidence type="ECO:0000256" key="3">
    <source>
        <dbReference type="ARBA" id="ARBA00008187"/>
    </source>
</evidence>
<evidence type="ECO:0000313" key="12">
    <source>
        <dbReference type="EnsemblMetazoa" id="SCAU016268-PA"/>
    </source>
</evidence>
<dbReference type="PIRSF" id="PIRSF007764">
    <property type="entry name" value="Sld5"/>
    <property type="match status" value="1"/>
</dbReference>
<evidence type="ECO:0000256" key="4">
    <source>
        <dbReference type="ARBA" id="ARBA00014804"/>
    </source>
</evidence>
<evidence type="ECO:0000256" key="6">
    <source>
        <dbReference type="ARBA" id="ARBA00022705"/>
    </source>
</evidence>
<dbReference type="VEuPathDB" id="VectorBase:SCAU016268"/>
<protein>
    <recommendedName>
        <fullName evidence="4 8">DNA replication complex GINS protein SLD5</fullName>
    </recommendedName>
</protein>
<evidence type="ECO:0000256" key="8">
    <source>
        <dbReference type="PIRNR" id="PIRNR007764"/>
    </source>
</evidence>
<gene>
    <name evidence="12" type="primary">106081597</name>
</gene>
<keyword evidence="13" id="KW-1185">Reference proteome</keyword>
<evidence type="ECO:0000259" key="10">
    <source>
        <dbReference type="Pfam" id="PF05916"/>
    </source>
</evidence>
<keyword evidence="6 8" id="KW-0235">DNA replication</keyword>
<keyword evidence="7 8" id="KW-0539">Nucleus</keyword>
<evidence type="ECO:0000259" key="11">
    <source>
        <dbReference type="Pfam" id="PF16922"/>
    </source>
</evidence>
<dbReference type="Proteomes" id="UP000095300">
    <property type="component" value="Unassembled WGS sequence"/>
</dbReference>
<dbReference type="EnsemblMetazoa" id="SCAU016268-RA">
    <property type="protein sequence ID" value="SCAU016268-PA"/>
    <property type="gene ID" value="SCAU016268"/>
</dbReference>
<evidence type="ECO:0000313" key="13">
    <source>
        <dbReference type="Proteomes" id="UP000095300"/>
    </source>
</evidence>
<dbReference type="Gene3D" id="3.40.5.60">
    <property type="match status" value="1"/>
</dbReference>
<dbReference type="InterPro" id="IPR036224">
    <property type="entry name" value="GINS_bundle-like_dom_sf"/>
</dbReference>